<feature type="region of interest" description="Disordered" evidence="7">
    <location>
        <begin position="2570"/>
        <end position="2589"/>
    </location>
</feature>
<feature type="compositionally biased region" description="Low complexity" evidence="7">
    <location>
        <begin position="1996"/>
        <end position="2005"/>
    </location>
</feature>
<evidence type="ECO:0000256" key="5">
    <source>
        <dbReference type="ARBA" id="ARBA00023212"/>
    </source>
</evidence>
<dbReference type="Proteomes" id="UP001623349">
    <property type="component" value="Unassembled WGS sequence"/>
</dbReference>
<comment type="caution">
    <text evidence="9">The sequence shown here is derived from an EMBL/GenBank/DDBJ whole genome shotgun (WGS) entry which is preliminary data.</text>
</comment>
<keyword evidence="10" id="KW-1185">Reference proteome</keyword>
<reference evidence="9 10" key="1">
    <citation type="submission" date="2024-08" db="EMBL/GenBank/DDBJ databases">
        <title>The draft genome of Apodemus speciosus.</title>
        <authorList>
            <person name="Nabeshima K."/>
            <person name="Suzuki S."/>
            <person name="Onuma M."/>
        </authorList>
    </citation>
    <scope>NUCLEOTIDE SEQUENCE [LARGE SCALE GENOMIC DNA]</scope>
    <source>
        <strain evidence="9">IB14-021</strain>
    </source>
</reference>
<evidence type="ECO:0000313" key="9">
    <source>
        <dbReference type="EMBL" id="GAB1295253.1"/>
    </source>
</evidence>
<feature type="coiled-coil region" evidence="6">
    <location>
        <begin position="578"/>
        <end position="616"/>
    </location>
</feature>
<feature type="coiled-coil region" evidence="6">
    <location>
        <begin position="2618"/>
        <end position="2686"/>
    </location>
</feature>
<evidence type="ECO:0000256" key="1">
    <source>
        <dbReference type="ARBA" id="ARBA00004300"/>
    </source>
</evidence>
<evidence type="ECO:0000259" key="8">
    <source>
        <dbReference type="Pfam" id="PF10495"/>
    </source>
</evidence>
<feature type="coiled-coil region" evidence="6">
    <location>
        <begin position="831"/>
        <end position="865"/>
    </location>
</feature>
<gene>
    <name evidence="9" type="ORF">APTSU1_001048700</name>
</gene>
<keyword evidence="4 6" id="KW-0175">Coiled coil</keyword>
<evidence type="ECO:0000256" key="4">
    <source>
        <dbReference type="ARBA" id="ARBA00023054"/>
    </source>
</evidence>
<accession>A0ABQ0F7P5</accession>
<keyword evidence="3" id="KW-0597">Phosphoprotein</keyword>
<feature type="compositionally biased region" description="Basic and acidic residues" evidence="7">
    <location>
        <begin position="2100"/>
        <end position="2112"/>
    </location>
</feature>
<evidence type="ECO:0000256" key="6">
    <source>
        <dbReference type="SAM" id="Coils"/>
    </source>
</evidence>
<feature type="compositionally biased region" description="Low complexity" evidence="7">
    <location>
        <begin position="931"/>
        <end position="942"/>
    </location>
</feature>
<feature type="region of interest" description="Disordered" evidence="7">
    <location>
        <begin position="2994"/>
        <end position="3082"/>
    </location>
</feature>
<feature type="region of interest" description="Disordered" evidence="7">
    <location>
        <begin position="2088"/>
        <end position="2112"/>
    </location>
</feature>
<keyword evidence="5" id="KW-0206">Cytoskeleton</keyword>
<feature type="region of interest" description="Disordered" evidence="7">
    <location>
        <begin position="891"/>
        <end position="916"/>
    </location>
</feature>
<evidence type="ECO:0000313" key="10">
    <source>
        <dbReference type="Proteomes" id="UP001623349"/>
    </source>
</evidence>
<feature type="region of interest" description="Disordered" evidence="7">
    <location>
        <begin position="928"/>
        <end position="949"/>
    </location>
</feature>
<feature type="coiled-coil region" evidence="6">
    <location>
        <begin position="772"/>
        <end position="799"/>
    </location>
</feature>
<feature type="compositionally biased region" description="Basic and acidic residues" evidence="7">
    <location>
        <begin position="3045"/>
        <end position="3058"/>
    </location>
</feature>
<organism evidence="9 10">
    <name type="scientific">Apodemus speciosus</name>
    <name type="common">Large Japanese field mouse</name>
    <dbReference type="NCBI Taxonomy" id="105296"/>
    <lineage>
        <taxon>Eukaryota</taxon>
        <taxon>Metazoa</taxon>
        <taxon>Chordata</taxon>
        <taxon>Craniata</taxon>
        <taxon>Vertebrata</taxon>
        <taxon>Euteleostomi</taxon>
        <taxon>Mammalia</taxon>
        <taxon>Eutheria</taxon>
        <taxon>Euarchontoglires</taxon>
        <taxon>Glires</taxon>
        <taxon>Rodentia</taxon>
        <taxon>Myomorpha</taxon>
        <taxon>Muroidea</taxon>
        <taxon>Muridae</taxon>
        <taxon>Murinae</taxon>
        <taxon>Apodemus</taxon>
    </lineage>
</organism>
<feature type="coiled-coil region" evidence="6">
    <location>
        <begin position="2398"/>
        <end position="2436"/>
    </location>
</feature>
<evidence type="ECO:0000256" key="2">
    <source>
        <dbReference type="ARBA" id="ARBA00022490"/>
    </source>
</evidence>
<sequence>MEDEQEQRRRKVEAGRAKLASFRQRKTKGDCPNPKKKTAKRKGPAVHASVHASVQEEAPLAAPNSELPQGAAVLESQACSNTQEGTGGASAAQEQEDCDLDVTDLQGQQQPQPQPQPPQTAHSLEQEALRLSLNNMHTAQLELMQANMQKEKETALTELREMLNGRRAQELALLQSRHQCELELMREQHARDKEALELRSGQETAELEEKLRLEMEKNVQMLKTLKQDWESERELCLENLRKELSAKHQSEMEALQNQFQKELSEQKAELEKIFQAKHEAEVSLKNLEAQHQAAIKKLQEDLQAEHCQYLQDLELKFREKEKAKELELETLQASYEDLKAQSQEEIRHLWSQLESVESNRGSLNGISAEGSHMTVFPLVQVLLVKSVLHVWGLPGDAFGCYSRADMAAQRAGRVTCGQRWRWLGPVQAPSVQGRINLIPTSILFLVFICKQGLEDPADCPGGWSWEPLLARASHLEDLEHLRADFSQQQQQERAQHEAEMEHLRVYFEKKLKDAEKTYQEDLTVFQQRLQEAREDSVESAEISSSCMFPEETPGREGKEPPHPLDLQLEQPKVQDSLVEDCQEKLSKAEEKIQQMKQEFQKKEAQWELSREDLKREAEERLASMFLELREKAESEKLSIIHRFEQRESSMRHLQDQQAAQIVDLERSLLEQQGHLRQLEEELTRDDALPCSRCGQEPPVAQDEKNATLLREKEDCALQLLMAQNRFLEERKEIMEKFAKEQDAFLRDAQEKHGHELRLLQQGHQQQLLALRVELETKHRSELLEKLAALESKQQALLETQAAQLQVKHNAEMSALEKRHQSNLDELESCYVTDVQTLRDEHKQALERLQVELEEQLRKRDSSHREILTQELEKLKLKHTEELQSVRESLGVSLSAQHTESGKGPATDLEGAHQKDQAVTLHSEGHLLQEDGGAASGSEGAEGLPHQAVPRDLGDAHTAEMPKSQAEVAKPQELQVSQDQVAQVRDKVFLLSQQLEECRSELEQLQQRRERENQEGATLICMLRADVDVAQSEGKALRDALRRLLDLFGETLKAAVTLKSRISERAGLLLDHEDGTDAGDARLAAAALGNMWSDEGLLEIDRTVPEGAETSSVCEVSSHVCESFFISPENTLECEQPIRRVFQSLGTAVEGLLEMALDSSKQLEEARQLHRCVEREFRHRNEEVAQAVQKQQELLERLREESAAKDGLALELHTAEGLLEGFKVEKADLQEALGKKEESERQLILELEDLRKQLQQAARELLSLKDENAVLWNQKETCTNEAREREAALQKEVESLTRDQWESRKQSEKDRATLLSQMRVLESELEDQLVQHRGCAQLAEEVATLKQQLAALDKHLRSQRQFMDEQAAEREHEREEFQQEIQRLEGRLRQATRPQPSGPRDSQVELLQEKLREKLDGFNELVIKKDFADQQLLIREEEIKRLEETNANIQRQMAQLQEELEKQKKSMEELKGSSSRGPEAQPDVTERTLLQHENEVAHGRNSEIEELRAVIENLRENQRQLQKDKAEEIEQLHEVIEKLQSELSLMGPKAHELSDPQAGSLHSELPCLRAEGLGGQALRHELQAAQGAREVFGQLLADQAHGHSQAMEALQRRLQDAEEVAARHLAELERCVALREAEVEAMASQLQEFEAALKAKEAVISQRDSEMDAVSRWKVSHSLELEAMLLALAHFRHALGQQTLATPGQPPELRQLRMQCAHLSHQLQALYRRFLKCQLARHQPHEAAVGCAEAQAEHDEPEQEGVSRGLALAPHSRDAQRLRKNTWRTVAWATPVSNPGRDSFRRSRTTGCIPWPPGTPAWKLLDYSSQTCRKMGQVIVVIMVMRASRPPDDVLDAAKTPWDVIDIIKNQDLLVQIEMPDFPTQEKLTSQAPEGRSEGAGPVFLELPEVLRKDPSLEPQHSLSLTPVVGPGSLHSVDISSPDWTDPLLQADVSGLLCYPGKPATGQAPLWAEAPSAEKHHVERAATEKDVEDFIVTSFGSPESLPSPSHELARRSDGSGKSDGPDIAVMLTLGSEGPETPTTDQVAAAATVPLSRRFVQSPGTMKEKEVNAKEMKALLQMVFDESHQILALSESQDPSSALSKGEPRDPLDGFPRDRQALSEVTSDRGEKESLETHLTWSEELLRAIQEVFAREQENAELQPRPPGSDPGDCNSLLRRLEKVLQEQGDLQKVQEHLCLPDRSSLLAEIQALRAQLRMTHLQNQEKLQQLCAALTSTEARGSQREHQLRRQVELLAYKVEQEKCIANDLQKTLSKEQETASDVRKRLVVEQSAVQDLKSELHACKQENTNLLESLDKVQQEVLRLRAVLDGKENELKVVLEELESERGKGQALQAQQEEQQLRFLQREGQNSRALEELKISLEKQLAQNNQLCVALKHERAAKDNLQKELRIEASRCEALLAQEKGQLSELQKSLEAERSRSLELSEALQHERLLTEQLSRNAQEACARQETQAQHALLRKLKAEKARALELEAMLEKVQKQAAHTQQQLESQAQERCVELRREKEVSGNLRSAVDALRSHKQELGCCLEREREKAAWLQAELEQLSARVKEQDARKDARRMERRSSRADLDKRKWQRDKETLCPCGGQKRAPEPPELGLQMARELEIQRQRDEHKIEQLQRVVRELRWKEEVAGGPGKGRVPPSPGTLERDQFQEQQQELEKIRQQLLCAAGLLTSFTNHTVDRTIKDWTSSNEKAVSSLMRTLEELKSELSMPASFQKKMAAELQVQLMNELLSDNDALTKAVGIATREKAELCRTVSRLEKTLKHHTQKGCLLTRQTKSSSKQDGTDLQSSLRHSDPEWHAQATSGDTNTCNIKMEKLYLHYLRAESFRKALIYQKKYLLLLIGGFQDSEQETLSMIAHLGVFPSKADKKVTASRPFTKFRTAVRVVIAVLSVIRSGLNFGQWISCGGCGQKQRVGKGAQGGVFRRWKVPTHHEVLRFLVKKWQEVDRKGALIHGKSTRHADIEHLKDNVPHQEPERLCQPETLPPQGTPRTLGPAPDLWQPSRPARRGSTSTPNSKLERSLTASQDPDHSLTEYIHRLEMIQQRLGGLPPDSTQKSCHQKIKQ</sequence>
<protein>
    <submittedName>
        <fullName evidence="9">Pericentrin</fullName>
    </submittedName>
</protein>
<dbReference type="InterPro" id="IPR019528">
    <property type="entry name" value="PACT_domain"/>
</dbReference>
<feature type="coiled-coil region" evidence="6">
    <location>
        <begin position="1496"/>
        <end position="1541"/>
    </location>
</feature>
<evidence type="ECO:0000256" key="7">
    <source>
        <dbReference type="SAM" id="MobiDB-lite"/>
    </source>
</evidence>
<feature type="coiled-coil region" evidence="6">
    <location>
        <begin position="987"/>
        <end position="1014"/>
    </location>
</feature>
<feature type="compositionally biased region" description="Basic and acidic residues" evidence="7">
    <location>
        <begin position="2006"/>
        <end position="2019"/>
    </location>
</feature>
<feature type="region of interest" description="Disordered" evidence="7">
    <location>
        <begin position="1457"/>
        <end position="1483"/>
    </location>
</feature>
<feature type="compositionally biased region" description="Polar residues" evidence="7">
    <location>
        <begin position="2088"/>
        <end position="2097"/>
    </location>
</feature>
<feature type="compositionally biased region" description="Basic and acidic residues" evidence="7">
    <location>
        <begin position="1458"/>
        <end position="1470"/>
    </location>
</feature>
<feature type="coiled-coil region" evidence="6">
    <location>
        <begin position="2261"/>
        <end position="2370"/>
    </location>
</feature>
<feature type="domain" description="Pericentrin/AKAP-450 centrosomal targeting" evidence="8">
    <location>
        <begin position="2840"/>
        <end position="2909"/>
    </location>
</feature>
<evidence type="ECO:0000256" key="3">
    <source>
        <dbReference type="ARBA" id="ARBA00022553"/>
    </source>
</evidence>
<dbReference type="Pfam" id="PF10495">
    <property type="entry name" value="PACT_coil_coil"/>
    <property type="match status" value="1"/>
</dbReference>
<feature type="coiled-coil region" evidence="6">
    <location>
        <begin position="1232"/>
        <end position="1393"/>
    </location>
</feature>
<proteinExistence type="predicted"/>
<feature type="region of interest" description="Disordered" evidence="7">
    <location>
        <begin position="1"/>
        <end position="123"/>
    </location>
</feature>
<feature type="coiled-coil region" evidence="6">
    <location>
        <begin position="2474"/>
        <end position="2511"/>
    </location>
</feature>
<name>A0ABQ0F7P5_APOSI</name>
<comment type="subcellular location">
    <subcellularLocation>
        <location evidence="1">Cytoplasm</location>
        <location evidence="1">Cytoskeleton</location>
        <location evidence="1">Microtubule organizing center</location>
        <location evidence="1">Centrosome</location>
    </subcellularLocation>
</comment>
<keyword evidence="2" id="KW-0963">Cytoplasm</keyword>
<feature type="coiled-coil region" evidence="6">
    <location>
        <begin position="212"/>
        <end position="348"/>
    </location>
</feature>
<feature type="coiled-coil region" evidence="6">
    <location>
        <begin position="475"/>
        <end position="535"/>
    </location>
</feature>
<feature type="region of interest" description="Disordered" evidence="7">
    <location>
        <begin position="536"/>
        <end position="564"/>
    </location>
</feature>
<feature type="compositionally biased region" description="Basic residues" evidence="7">
    <location>
        <begin position="34"/>
        <end position="44"/>
    </location>
</feature>
<dbReference type="EMBL" id="BAAFST010000010">
    <property type="protein sequence ID" value="GAB1295253.1"/>
    <property type="molecule type" value="Genomic_DNA"/>
</dbReference>
<feature type="region of interest" description="Disordered" evidence="7">
    <location>
        <begin position="1994"/>
        <end position="2022"/>
    </location>
</feature>
<feature type="compositionally biased region" description="Polar residues" evidence="7">
    <location>
        <begin position="2793"/>
        <end position="2810"/>
    </location>
</feature>
<feature type="compositionally biased region" description="Basic and acidic residues" evidence="7">
    <location>
        <begin position="552"/>
        <end position="562"/>
    </location>
</feature>
<feature type="region of interest" description="Disordered" evidence="7">
    <location>
        <begin position="2793"/>
        <end position="2824"/>
    </location>
</feature>
<feature type="compositionally biased region" description="Polar residues" evidence="7">
    <location>
        <begin position="3027"/>
        <end position="3044"/>
    </location>
</feature>
<dbReference type="PANTHER" id="PTHR44981">
    <property type="entry name" value="PERICENTRIN-LIKE PROTEIN, ISOFORM F"/>
    <property type="match status" value="1"/>
</dbReference>
<dbReference type="PANTHER" id="PTHR44981:SF3">
    <property type="entry name" value="PERICENTRIN"/>
    <property type="match status" value="1"/>
</dbReference>
<dbReference type="InterPro" id="IPR028745">
    <property type="entry name" value="AKAP9/Pericentrin"/>
</dbReference>
<feature type="coiled-coil region" evidence="6">
    <location>
        <begin position="1599"/>
        <end position="1658"/>
    </location>
</feature>